<dbReference type="InterPro" id="IPR035919">
    <property type="entry name" value="EAL_sf"/>
</dbReference>
<dbReference type="Proteomes" id="UP000282321">
    <property type="component" value="Unassembled WGS sequence"/>
</dbReference>
<dbReference type="SUPFAM" id="SSF141868">
    <property type="entry name" value="EAL domain-like"/>
    <property type="match status" value="1"/>
</dbReference>
<gene>
    <name evidence="2" type="ORF">DRP44_04935</name>
</gene>
<dbReference type="CDD" id="cd01948">
    <property type="entry name" value="EAL"/>
    <property type="match status" value="1"/>
</dbReference>
<dbReference type="AlphaFoldDB" id="A0A660S7P0"/>
<dbReference type="PANTHER" id="PTHR33121">
    <property type="entry name" value="CYCLIC DI-GMP PHOSPHODIESTERASE PDEF"/>
    <property type="match status" value="1"/>
</dbReference>
<accession>A0A660S7P0</accession>
<comment type="caution">
    <text evidence="2">The sequence shown here is derived from an EMBL/GenBank/DDBJ whole genome shotgun (WGS) entry which is preliminary data.</text>
</comment>
<evidence type="ECO:0000313" key="3">
    <source>
        <dbReference type="Proteomes" id="UP000282321"/>
    </source>
</evidence>
<evidence type="ECO:0000259" key="1">
    <source>
        <dbReference type="PROSITE" id="PS50883"/>
    </source>
</evidence>
<organism evidence="2 3">
    <name type="scientific">candidate division TA06 bacterium</name>
    <dbReference type="NCBI Taxonomy" id="2250710"/>
    <lineage>
        <taxon>Bacteria</taxon>
        <taxon>Bacteria division TA06</taxon>
    </lineage>
</organism>
<dbReference type="PROSITE" id="PS50883">
    <property type="entry name" value="EAL"/>
    <property type="match status" value="1"/>
</dbReference>
<name>A0A660S7P0_UNCT6</name>
<dbReference type="EMBL" id="QNBC01000058">
    <property type="protein sequence ID" value="RKX66048.1"/>
    <property type="molecule type" value="Genomic_DNA"/>
</dbReference>
<feature type="domain" description="EAL" evidence="1">
    <location>
        <begin position="170"/>
        <end position="419"/>
    </location>
</feature>
<dbReference type="Gene3D" id="3.20.20.450">
    <property type="entry name" value="EAL domain"/>
    <property type="match status" value="1"/>
</dbReference>
<dbReference type="Pfam" id="PF00563">
    <property type="entry name" value="EAL"/>
    <property type="match status" value="1"/>
</dbReference>
<protein>
    <recommendedName>
        <fullName evidence="1">EAL domain-containing protein</fullName>
    </recommendedName>
</protein>
<dbReference type="PANTHER" id="PTHR33121:SF76">
    <property type="entry name" value="SIGNALING PROTEIN"/>
    <property type="match status" value="1"/>
</dbReference>
<dbReference type="InterPro" id="IPR001633">
    <property type="entry name" value="EAL_dom"/>
</dbReference>
<dbReference type="InterPro" id="IPR050706">
    <property type="entry name" value="Cyclic-di-GMP_PDE-like"/>
</dbReference>
<dbReference type="GO" id="GO:0071111">
    <property type="term" value="F:cyclic-guanylate-specific phosphodiesterase activity"/>
    <property type="evidence" value="ECO:0007669"/>
    <property type="project" value="InterPro"/>
</dbReference>
<reference evidence="2 3" key="1">
    <citation type="submission" date="2018-06" db="EMBL/GenBank/DDBJ databases">
        <title>Extensive metabolic versatility and redundancy in microbially diverse, dynamic hydrothermal sediments.</title>
        <authorList>
            <person name="Dombrowski N."/>
            <person name="Teske A."/>
            <person name="Baker B.J."/>
        </authorList>
    </citation>
    <scope>NUCLEOTIDE SEQUENCE [LARGE SCALE GENOMIC DNA]</scope>
    <source>
        <strain evidence="2">B35_G9</strain>
    </source>
</reference>
<dbReference type="SMART" id="SM00052">
    <property type="entry name" value="EAL"/>
    <property type="match status" value="1"/>
</dbReference>
<sequence length="420" mass="49877">MEEDRSSYLRFKSALYDNEIDLPVYLLKLSKIRELIENMFQIGVITVNLDTEYEELNGWELFDSKRYLLSIVLKSISEKYEELILSIFAVRSGTFILFFPFKEEEKFEIFMKMLDSNITEYCNAEIFSDKYVEFAHDYLPLNKDLRIERLVESTIYKCLNRINTVRKEDYERGEEHLIKLLNEENITVYFQPIIDIENNSILAFEFLSRTNIAYFSNTDILFRINSNYKSYNKLESLCFKKIIDIIQEKQLPVKYSINFSSDYILHHLMEDKNIKRIIDRNDLMPSDFIIEITERSPIRDLLRFKHVIKTLKNYGFKIAIDDVGSGYSTLGMISEINPDYIKYDLKLIHDIDKMPIKRELLKSIINFAYEQNLTLIAEGVETKEEFETIRQLGVKYVQGYFFQTPTTDPQKILNKYAIKN</sequence>
<proteinExistence type="predicted"/>
<evidence type="ECO:0000313" key="2">
    <source>
        <dbReference type="EMBL" id="RKX66048.1"/>
    </source>
</evidence>